<dbReference type="AlphaFoldDB" id="A0A0N5CU01"/>
<dbReference type="WBParaSite" id="TCLT_0000371301-mRNA-1">
    <property type="protein sequence ID" value="TCLT_0000371301-mRNA-1"/>
    <property type="gene ID" value="TCLT_0000371301"/>
</dbReference>
<organism evidence="3">
    <name type="scientific">Thelazia callipaeda</name>
    <name type="common">Oriental eyeworm</name>
    <name type="synonym">Parasitic nematode</name>
    <dbReference type="NCBI Taxonomy" id="103827"/>
    <lineage>
        <taxon>Eukaryota</taxon>
        <taxon>Metazoa</taxon>
        <taxon>Ecdysozoa</taxon>
        <taxon>Nematoda</taxon>
        <taxon>Chromadorea</taxon>
        <taxon>Rhabditida</taxon>
        <taxon>Spirurina</taxon>
        <taxon>Spiruromorpha</taxon>
        <taxon>Thelazioidea</taxon>
        <taxon>Thelaziidae</taxon>
        <taxon>Thelazia</taxon>
    </lineage>
</organism>
<proteinExistence type="predicted"/>
<protein>
    <submittedName>
        <fullName evidence="3">Transposase</fullName>
    </submittedName>
</protein>
<evidence type="ECO:0000313" key="3">
    <source>
        <dbReference type="WBParaSite" id="TCLT_0000371301-mRNA-1"/>
    </source>
</evidence>
<reference evidence="3" key="1">
    <citation type="submission" date="2017-02" db="UniProtKB">
        <authorList>
            <consortium name="WormBaseParasite"/>
        </authorList>
    </citation>
    <scope>IDENTIFICATION</scope>
</reference>
<dbReference type="EMBL" id="UYYF01002341">
    <property type="protein sequence ID" value="VDN00407.1"/>
    <property type="molecule type" value="Genomic_DNA"/>
</dbReference>
<evidence type="ECO:0000313" key="2">
    <source>
        <dbReference type="Proteomes" id="UP000276776"/>
    </source>
</evidence>
<sequence length="33" mass="4031">MEDGLSETLARLQQQQHLLDQEQYLKGKNRFRR</sequence>
<keyword evidence="2" id="KW-1185">Reference proteome</keyword>
<name>A0A0N5CU01_THECL</name>
<dbReference type="Proteomes" id="UP000276776">
    <property type="component" value="Unassembled WGS sequence"/>
</dbReference>
<reference evidence="1 2" key="2">
    <citation type="submission" date="2018-11" db="EMBL/GenBank/DDBJ databases">
        <authorList>
            <consortium name="Pathogen Informatics"/>
        </authorList>
    </citation>
    <scope>NUCLEOTIDE SEQUENCE [LARGE SCALE GENOMIC DNA]</scope>
</reference>
<gene>
    <name evidence="1" type="ORF">TCLT_LOCUS3701</name>
</gene>
<accession>A0A0N5CU01</accession>
<evidence type="ECO:0000313" key="1">
    <source>
        <dbReference type="EMBL" id="VDN00407.1"/>
    </source>
</evidence>